<dbReference type="SMART" id="SM00245">
    <property type="entry name" value="TSPc"/>
    <property type="match status" value="1"/>
</dbReference>
<dbReference type="PANTHER" id="PTHR32060:SF30">
    <property type="entry name" value="CARBOXY-TERMINAL PROCESSING PROTEASE CTPA"/>
    <property type="match status" value="1"/>
</dbReference>
<comment type="caution">
    <text evidence="7">The sequence shown here is derived from an EMBL/GenBank/DDBJ whole genome shotgun (WGS) entry which is preliminary data.</text>
</comment>
<dbReference type="SUPFAM" id="SSF52096">
    <property type="entry name" value="ClpP/crotonase"/>
    <property type="match status" value="1"/>
</dbReference>
<dbReference type="EMBL" id="PCRM01000027">
    <property type="protein sequence ID" value="PIP21623.1"/>
    <property type="molecule type" value="Genomic_DNA"/>
</dbReference>
<dbReference type="PROSITE" id="PS50106">
    <property type="entry name" value="PDZ"/>
    <property type="match status" value="1"/>
</dbReference>
<dbReference type="Pfam" id="PF03572">
    <property type="entry name" value="Peptidase_S41"/>
    <property type="match status" value="1"/>
</dbReference>
<sequence length="397" mass="43658">MKKSKVFLKIILILVLLSSFYFIGYLQGHDNLIYEKNFTPKIVNTELYKPKEVDFSLFWDVWNKIDDKFIGDKDVKEVIYGAISGMVSSLNDPYSVFMNPTDKKQFMDELSGEFEGIGAEIGIRNNKFVIIAPLDSSPAQKAGLKSGDGILKINGKEIDGLSLNNVIGQIRGKKGTKVTITILRNNITKDYEVTRNLIKVKSVSWELKQDNIAYMKISQFGSDTSALAQKYADEIVAKSPKGIILDLRNNPGGYLDAAVDVSSLFILQGVVVIEEGKDGNRNEYKTTLKPKFSNFKVVVLIDGGSASASEIVAGAISDAKKGILIGEKTFGKGSVQDLEDLKDGSALRLTVAHWLTPTGKQINGVGISPDIEIKLSDEDVNNGLDPQLQRALEEIKK</sequence>
<dbReference type="FunFam" id="2.30.42.10:FF:000063">
    <property type="entry name" value="Peptidase, S41 family"/>
    <property type="match status" value="1"/>
</dbReference>
<dbReference type="Gene3D" id="2.30.42.10">
    <property type="match status" value="1"/>
</dbReference>
<dbReference type="NCBIfam" id="TIGR00225">
    <property type="entry name" value="prc"/>
    <property type="match status" value="1"/>
</dbReference>
<dbReference type="Pfam" id="PF22694">
    <property type="entry name" value="CtpB_N-like"/>
    <property type="match status" value="1"/>
</dbReference>
<dbReference type="InterPro" id="IPR001478">
    <property type="entry name" value="PDZ"/>
</dbReference>
<keyword evidence="4 5" id="KW-0720">Serine protease</keyword>
<dbReference type="GO" id="GO:0007165">
    <property type="term" value="P:signal transduction"/>
    <property type="evidence" value="ECO:0007669"/>
    <property type="project" value="TreeGrafter"/>
</dbReference>
<dbReference type="InterPro" id="IPR036034">
    <property type="entry name" value="PDZ_sf"/>
</dbReference>
<accession>A0A2G9YSD1</accession>
<evidence type="ECO:0000256" key="5">
    <source>
        <dbReference type="RuleBase" id="RU004404"/>
    </source>
</evidence>
<keyword evidence="2 5" id="KW-0645">Protease</keyword>
<organism evidence="7 8">
    <name type="scientific">Candidatus Nealsonbacteria bacterium CG23_combo_of_CG06-09_8_20_14_all_40_13</name>
    <dbReference type="NCBI Taxonomy" id="1974724"/>
    <lineage>
        <taxon>Bacteria</taxon>
        <taxon>Candidatus Nealsoniibacteriota</taxon>
    </lineage>
</organism>
<dbReference type="CDD" id="cd06782">
    <property type="entry name" value="cpPDZ_CPP-like"/>
    <property type="match status" value="1"/>
</dbReference>
<evidence type="ECO:0000313" key="8">
    <source>
        <dbReference type="Proteomes" id="UP000231567"/>
    </source>
</evidence>
<dbReference type="GO" id="GO:0008236">
    <property type="term" value="F:serine-type peptidase activity"/>
    <property type="evidence" value="ECO:0007669"/>
    <property type="project" value="UniProtKB-KW"/>
</dbReference>
<dbReference type="PANTHER" id="PTHR32060">
    <property type="entry name" value="TAIL-SPECIFIC PROTEASE"/>
    <property type="match status" value="1"/>
</dbReference>
<evidence type="ECO:0000259" key="6">
    <source>
        <dbReference type="PROSITE" id="PS50106"/>
    </source>
</evidence>
<gene>
    <name evidence="7" type="ORF">COX39_01925</name>
</gene>
<proteinExistence type="inferred from homology"/>
<dbReference type="AlphaFoldDB" id="A0A2G9YSD1"/>
<evidence type="ECO:0000256" key="1">
    <source>
        <dbReference type="ARBA" id="ARBA00009179"/>
    </source>
</evidence>
<dbReference type="Proteomes" id="UP000231567">
    <property type="component" value="Unassembled WGS sequence"/>
</dbReference>
<dbReference type="GO" id="GO:0004175">
    <property type="term" value="F:endopeptidase activity"/>
    <property type="evidence" value="ECO:0007669"/>
    <property type="project" value="TreeGrafter"/>
</dbReference>
<dbReference type="InterPro" id="IPR005151">
    <property type="entry name" value="Tail-specific_protease"/>
</dbReference>
<dbReference type="InterPro" id="IPR029045">
    <property type="entry name" value="ClpP/crotonase-like_dom_sf"/>
</dbReference>
<dbReference type="SUPFAM" id="SSF50156">
    <property type="entry name" value="PDZ domain-like"/>
    <property type="match status" value="1"/>
</dbReference>
<dbReference type="Pfam" id="PF13180">
    <property type="entry name" value="PDZ_2"/>
    <property type="match status" value="1"/>
</dbReference>
<dbReference type="SMART" id="SM00228">
    <property type="entry name" value="PDZ"/>
    <property type="match status" value="1"/>
</dbReference>
<feature type="domain" description="PDZ" evidence="6">
    <location>
        <begin position="111"/>
        <end position="171"/>
    </location>
</feature>
<evidence type="ECO:0000256" key="4">
    <source>
        <dbReference type="ARBA" id="ARBA00022825"/>
    </source>
</evidence>
<dbReference type="GO" id="GO:0006508">
    <property type="term" value="P:proteolysis"/>
    <property type="evidence" value="ECO:0007669"/>
    <property type="project" value="UniProtKB-KW"/>
</dbReference>
<dbReference type="GO" id="GO:0030288">
    <property type="term" value="C:outer membrane-bounded periplasmic space"/>
    <property type="evidence" value="ECO:0007669"/>
    <property type="project" value="TreeGrafter"/>
</dbReference>
<evidence type="ECO:0000256" key="2">
    <source>
        <dbReference type="ARBA" id="ARBA00022670"/>
    </source>
</evidence>
<protein>
    <submittedName>
        <fullName evidence="7">Peptidase S41</fullName>
    </submittedName>
</protein>
<dbReference type="InterPro" id="IPR055210">
    <property type="entry name" value="CtpA/B_N"/>
</dbReference>
<dbReference type="CDD" id="cd07560">
    <property type="entry name" value="Peptidase_S41_CPP"/>
    <property type="match status" value="1"/>
</dbReference>
<comment type="similarity">
    <text evidence="1 5">Belongs to the peptidase S41A family.</text>
</comment>
<dbReference type="Gene3D" id="3.90.226.10">
    <property type="entry name" value="2-enoyl-CoA Hydratase, Chain A, domain 1"/>
    <property type="match status" value="1"/>
</dbReference>
<reference evidence="7 8" key="1">
    <citation type="submission" date="2017-09" db="EMBL/GenBank/DDBJ databases">
        <title>Depth-based differentiation of microbial function through sediment-hosted aquifers and enrichment of novel symbionts in the deep terrestrial subsurface.</title>
        <authorList>
            <person name="Probst A.J."/>
            <person name="Ladd B."/>
            <person name="Jarett J.K."/>
            <person name="Geller-Mcgrath D.E."/>
            <person name="Sieber C.M."/>
            <person name="Emerson J.B."/>
            <person name="Anantharaman K."/>
            <person name="Thomas B.C."/>
            <person name="Malmstrom R."/>
            <person name="Stieglmeier M."/>
            <person name="Klingl A."/>
            <person name="Woyke T."/>
            <person name="Ryan C.M."/>
            <person name="Banfield J.F."/>
        </authorList>
    </citation>
    <scope>NUCLEOTIDE SEQUENCE [LARGE SCALE GENOMIC DNA]</scope>
    <source>
        <strain evidence="7">CG23_combo_of_CG06-09_8_20_14_all_40_13</strain>
    </source>
</reference>
<name>A0A2G9YSD1_9BACT</name>
<keyword evidence="3 5" id="KW-0378">Hydrolase</keyword>
<dbReference type="InterPro" id="IPR004447">
    <property type="entry name" value="Peptidase_S41A"/>
</dbReference>
<dbReference type="Gene3D" id="3.30.750.44">
    <property type="match status" value="1"/>
</dbReference>
<evidence type="ECO:0000256" key="3">
    <source>
        <dbReference type="ARBA" id="ARBA00022801"/>
    </source>
</evidence>
<evidence type="ECO:0000313" key="7">
    <source>
        <dbReference type="EMBL" id="PIP21623.1"/>
    </source>
</evidence>